<reference evidence="2 3" key="1">
    <citation type="submission" date="2014-11" db="EMBL/GenBank/DDBJ databases">
        <title>Genome sequence and analysis of novel Kurthia sp.</title>
        <authorList>
            <person name="Lawson J.N."/>
            <person name="Gonzalez J.E."/>
            <person name="Rinauldi L."/>
            <person name="Xuan Z."/>
            <person name="Firman A."/>
            <person name="Shaddox L."/>
            <person name="Trudeau A."/>
            <person name="Shah S."/>
            <person name="Reiman D."/>
        </authorList>
    </citation>
    <scope>NUCLEOTIDE SEQUENCE [LARGE SCALE GENOMIC DNA]</scope>
    <source>
        <strain evidence="2 3">3B1D</strain>
    </source>
</reference>
<feature type="region of interest" description="Disordered" evidence="1">
    <location>
        <begin position="1"/>
        <end position="31"/>
    </location>
</feature>
<evidence type="ECO:0000256" key="1">
    <source>
        <dbReference type="SAM" id="MobiDB-lite"/>
    </source>
</evidence>
<evidence type="ECO:0000313" key="2">
    <source>
        <dbReference type="EMBL" id="RUS56994.1"/>
    </source>
</evidence>
<accession>A0A433RUN5</accession>
<dbReference type="EMBL" id="JTFC01000029">
    <property type="protein sequence ID" value="RUS56994.1"/>
    <property type="molecule type" value="Genomic_DNA"/>
</dbReference>
<name>A0A433RUN5_9BACL</name>
<dbReference type="InterPro" id="IPR012337">
    <property type="entry name" value="RNaseH-like_sf"/>
</dbReference>
<dbReference type="OrthoDB" id="2455329at2"/>
<dbReference type="Proteomes" id="UP000288623">
    <property type="component" value="Unassembled WGS sequence"/>
</dbReference>
<organism evidence="2 3">
    <name type="scientific">Candidatus Kurthia intestinigallinarum</name>
    <dbReference type="NCBI Taxonomy" id="1562256"/>
    <lineage>
        <taxon>Bacteria</taxon>
        <taxon>Bacillati</taxon>
        <taxon>Bacillota</taxon>
        <taxon>Bacilli</taxon>
        <taxon>Bacillales</taxon>
        <taxon>Caryophanaceae</taxon>
        <taxon>Kurthia</taxon>
    </lineage>
</organism>
<sequence>MHRLQQPLGKQYSYGKGPFQEDLDEGIAHNNPQAVKEKGIIMSMSRKGTPADNAIIEMFHPSLKCETFYLERFERQMTLSFKPFKHTSTTIIIREFWQS</sequence>
<comment type="caution">
    <text evidence="2">The sequence shown here is derived from an EMBL/GenBank/DDBJ whole genome shotgun (WGS) entry which is preliminary data.</text>
</comment>
<protein>
    <recommendedName>
        <fullName evidence="4">Integrase catalytic domain-containing protein</fullName>
    </recommendedName>
</protein>
<keyword evidence="3" id="KW-1185">Reference proteome</keyword>
<evidence type="ECO:0008006" key="4">
    <source>
        <dbReference type="Google" id="ProtNLM"/>
    </source>
</evidence>
<gene>
    <name evidence="2" type="ORF">QI30_07955</name>
</gene>
<evidence type="ECO:0000313" key="3">
    <source>
        <dbReference type="Proteomes" id="UP000288623"/>
    </source>
</evidence>
<proteinExistence type="predicted"/>
<dbReference type="AlphaFoldDB" id="A0A433RUN5"/>
<dbReference type="SUPFAM" id="SSF53098">
    <property type="entry name" value="Ribonuclease H-like"/>
    <property type="match status" value="1"/>
</dbReference>